<feature type="non-terminal residue" evidence="3">
    <location>
        <position position="82"/>
    </location>
</feature>
<evidence type="ECO:0000259" key="2">
    <source>
        <dbReference type="Pfam" id="PF03795"/>
    </source>
</evidence>
<evidence type="ECO:0000256" key="1">
    <source>
        <dbReference type="ARBA" id="ARBA00007689"/>
    </source>
</evidence>
<dbReference type="InterPro" id="IPR005545">
    <property type="entry name" value="YCII"/>
</dbReference>
<name>A0A0P9CYT6_9CHLR</name>
<evidence type="ECO:0000313" key="4">
    <source>
        <dbReference type="Proteomes" id="UP000050509"/>
    </source>
</evidence>
<dbReference type="AlphaFoldDB" id="A0A0P9CYT6"/>
<accession>A0A0P9CYT6</accession>
<gene>
    <name evidence="3" type="ORF">SE17_39105</name>
</gene>
<keyword evidence="4" id="KW-1185">Reference proteome</keyword>
<dbReference type="InterPro" id="IPR011008">
    <property type="entry name" value="Dimeric_a/b-barrel"/>
</dbReference>
<organism evidence="3 4">
    <name type="scientific">Kouleothrix aurantiaca</name>
    <dbReference type="NCBI Taxonomy" id="186479"/>
    <lineage>
        <taxon>Bacteria</taxon>
        <taxon>Bacillati</taxon>
        <taxon>Chloroflexota</taxon>
        <taxon>Chloroflexia</taxon>
        <taxon>Chloroflexales</taxon>
        <taxon>Roseiflexineae</taxon>
        <taxon>Roseiflexaceae</taxon>
        <taxon>Kouleothrix</taxon>
    </lineage>
</organism>
<sequence>MKYVFLAYSDDALLDALPPAERVALCDACAANDEALRASGQLLAAESVQRGEMATMVRVQGGAVEMDAGPHAQSREQLVGLF</sequence>
<evidence type="ECO:0000313" key="3">
    <source>
        <dbReference type="EMBL" id="KPV48247.1"/>
    </source>
</evidence>
<dbReference type="Pfam" id="PF03795">
    <property type="entry name" value="YCII"/>
    <property type="match status" value="1"/>
</dbReference>
<comment type="caution">
    <text evidence="3">The sequence shown here is derived from an EMBL/GenBank/DDBJ whole genome shotgun (WGS) entry which is preliminary data.</text>
</comment>
<dbReference type="Gene3D" id="3.30.70.1060">
    <property type="entry name" value="Dimeric alpha+beta barrel"/>
    <property type="match status" value="1"/>
</dbReference>
<dbReference type="Proteomes" id="UP000050509">
    <property type="component" value="Unassembled WGS sequence"/>
</dbReference>
<dbReference type="EMBL" id="LJCR01002813">
    <property type="protein sequence ID" value="KPV48247.1"/>
    <property type="molecule type" value="Genomic_DNA"/>
</dbReference>
<reference evidence="3 4" key="1">
    <citation type="submission" date="2015-09" db="EMBL/GenBank/DDBJ databases">
        <title>Draft genome sequence of Kouleothrix aurantiaca JCM 19913.</title>
        <authorList>
            <person name="Hemp J."/>
        </authorList>
    </citation>
    <scope>NUCLEOTIDE SEQUENCE [LARGE SCALE GENOMIC DNA]</scope>
    <source>
        <strain evidence="3 4">COM-B</strain>
    </source>
</reference>
<protein>
    <recommendedName>
        <fullName evidence="2">YCII-related domain-containing protein</fullName>
    </recommendedName>
</protein>
<proteinExistence type="inferred from homology"/>
<comment type="similarity">
    <text evidence="1">Belongs to the YciI family.</text>
</comment>
<feature type="domain" description="YCII-related" evidence="2">
    <location>
        <begin position="1"/>
        <end position="81"/>
    </location>
</feature>
<dbReference type="SUPFAM" id="SSF54909">
    <property type="entry name" value="Dimeric alpha+beta barrel"/>
    <property type="match status" value="1"/>
</dbReference>